<name>A0A0B7KLU1_BIOOC</name>
<dbReference type="PROSITE" id="PS50850">
    <property type="entry name" value="MFS"/>
    <property type="match status" value="1"/>
</dbReference>
<feature type="transmembrane region" description="Helical" evidence="4">
    <location>
        <begin position="251"/>
        <end position="271"/>
    </location>
</feature>
<dbReference type="GO" id="GO:0022857">
    <property type="term" value="F:transmembrane transporter activity"/>
    <property type="evidence" value="ECO:0007669"/>
    <property type="project" value="InterPro"/>
</dbReference>
<keyword evidence="4" id="KW-0812">Transmembrane</keyword>
<protein>
    <recommendedName>
        <fullName evidence="5">Major facilitator superfamily (MFS) profile domain-containing protein</fullName>
    </recommendedName>
</protein>
<dbReference type="InterPro" id="IPR020846">
    <property type="entry name" value="MFS_dom"/>
</dbReference>
<feature type="region of interest" description="Disordered" evidence="3">
    <location>
        <begin position="1"/>
        <end position="40"/>
    </location>
</feature>
<dbReference type="PANTHER" id="PTHR11360">
    <property type="entry name" value="MONOCARBOXYLATE TRANSPORTER"/>
    <property type="match status" value="1"/>
</dbReference>
<gene>
    <name evidence="6" type="ORF">BN869_000011759_1</name>
</gene>
<proteinExistence type="inferred from homology"/>
<dbReference type="Gene3D" id="1.20.1250.20">
    <property type="entry name" value="MFS general substrate transporter like domains"/>
    <property type="match status" value="1"/>
</dbReference>
<keyword evidence="4" id="KW-1133">Transmembrane helix</keyword>
<comment type="subcellular location">
    <subcellularLocation>
        <location evidence="1">Membrane</location>
        <topology evidence="1">Multi-pass membrane protein</topology>
    </subcellularLocation>
</comment>
<evidence type="ECO:0000256" key="2">
    <source>
        <dbReference type="ARBA" id="ARBA00006727"/>
    </source>
</evidence>
<feature type="transmembrane region" description="Helical" evidence="4">
    <location>
        <begin position="320"/>
        <end position="340"/>
    </location>
</feature>
<evidence type="ECO:0000256" key="4">
    <source>
        <dbReference type="SAM" id="Phobius"/>
    </source>
</evidence>
<feature type="transmembrane region" description="Helical" evidence="4">
    <location>
        <begin position="51"/>
        <end position="69"/>
    </location>
</feature>
<feature type="transmembrane region" description="Helical" evidence="4">
    <location>
        <begin position="412"/>
        <end position="433"/>
    </location>
</feature>
<dbReference type="EMBL" id="CDPU01000055">
    <property type="protein sequence ID" value="CEO55701.1"/>
    <property type="molecule type" value="Genomic_DNA"/>
</dbReference>
<dbReference type="InterPro" id="IPR050327">
    <property type="entry name" value="Proton-linked_MCT"/>
</dbReference>
<feature type="transmembrane region" description="Helical" evidence="4">
    <location>
        <begin position="210"/>
        <end position="230"/>
    </location>
</feature>
<dbReference type="SUPFAM" id="SSF103473">
    <property type="entry name" value="MFS general substrate transporter"/>
    <property type="match status" value="1"/>
</dbReference>
<feature type="transmembrane region" description="Helical" evidence="4">
    <location>
        <begin position="381"/>
        <end position="400"/>
    </location>
</feature>
<evidence type="ECO:0000256" key="3">
    <source>
        <dbReference type="SAM" id="MobiDB-lite"/>
    </source>
</evidence>
<sequence length="443" mass="47238">MGDKTPQHLAMNITKEPTENSSSPEDTTSTPPSSGNPVAAPDSIPNQGLRAWMQVVGSFCLYFNTWGLISSYGTFQAIYETGPLKGHSHFQISVIGSLQSFLMVFLGLVTGPIYDAGYFHYLLGIGSVFIVVGTVIQSFCTQLWHYMLAQGVIIGLGAGCLILLSVATTSMWFTTKLPLANGIAASGSGLGGVLLPIMVRQLHAQVGLAWAIRSVALVCLVLLAVANACLRPRGPGAVRKTPRSLIDATAFKDWPYIFFVLGCVVTFLGMYTPFVYIQSYSLEGGVISSHLSLYMLAILNSSSIFGRILPIFLAQRLGPMNMIVMTGTALGITSLCLVTASTMARVLAAIVVYGFFTGTFFALQPTIVVRLTSDAGKIGTRFGMAFSVFAIALLFGPPIAGGLRDKFSYDIAWIWAGAALLVGAATIAAGRVAKVGWQLQQRC</sequence>
<dbReference type="AlphaFoldDB" id="A0A0B7KLU1"/>
<evidence type="ECO:0000313" key="6">
    <source>
        <dbReference type="EMBL" id="CEO55701.1"/>
    </source>
</evidence>
<reference evidence="6" key="1">
    <citation type="submission" date="2015-01" db="EMBL/GenBank/DDBJ databases">
        <authorList>
            <person name="Durling Mikael"/>
        </authorList>
    </citation>
    <scope>NUCLEOTIDE SEQUENCE</scope>
</reference>
<feature type="transmembrane region" description="Helical" evidence="4">
    <location>
        <begin position="89"/>
        <end position="111"/>
    </location>
</feature>
<feature type="transmembrane region" description="Helical" evidence="4">
    <location>
        <begin position="291"/>
        <end position="313"/>
    </location>
</feature>
<dbReference type="InterPro" id="IPR011701">
    <property type="entry name" value="MFS"/>
</dbReference>
<dbReference type="PANTHER" id="PTHR11360:SF234">
    <property type="entry name" value="MFS-TYPE TRANSPORTER DBAD-RELATED"/>
    <property type="match status" value="1"/>
</dbReference>
<dbReference type="Pfam" id="PF07690">
    <property type="entry name" value="MFS_1"/>
    <property type="match status" value="1"/>
</dbReference>
<comment type="similarity">
    <text evidence="2">Belongs to the major facilitator superfamily. Monocarboxylate porter (TC 2.A.1.13) family.</text>
</comment>
<dbReference type="GO" id="GO:0016020">
    <property type="term" value="C:membrane"/>
    <property type="evidence" value="ECO:0007669"/>
    <property type="project" value="UniProtKB-SubCell"/>
</dbReference>
<feature type="transmembrane region" description="Helical" evidence="4">
    <location>
        <begin position="143"/>
        <end position="167"/>
    </location>
</feature>
<dbReference type="InterPro" id="IPR036259">
    <property type="entry name" value="MFS_trans_sf"/>
</dbReference>
<evidence type="ECO:0000259" key="5">
    <source>
        <dbReference type="PROSITE" id="PS50850"/>
    </source>
</evidence>
<evidence type="ECO:0000256" key="1">
    <source>
        <dbReference type="ARBA" id="ARBA00004141"/>
    </source>
</evidence>
<accession>A0A0B7KLU1</accession>
<feature type="compositionally biased region" description="Low complexity" evidence="3">
    <location>
        <begin position="19"/>
        <end position="33"/>
    </location>
</feature>
<feature type="transmembrane region" description="Helical" evidence="4">
    <location>
        <begin position="118"/>
        <end position="137"/>
    </location>
</feature>
<feature type="transmembrane region" description="Helical" evidence="4">
    <location>
        <begin position="179"/>
        <end position="198"/>
    </location>
</feature>
<feature type="domain" description="Major facilitator superfamily (MFS) profile" evidence="5">
    <location>
        <begin position="50"/>
        <end position="434"/>
    </location>
</feature>
<organism evidence="6">
    <name type="scientific">Bionectria ochroleuca</name>
    <name type="common">Gliocladium roseum</name>
    <dbReference type="NCBI Taxonomy" id="29856"/>
    <lineage>
        <taxon>Eukaryota</taxon>
        <taxon>Fungi</taxon>
        <taxon>Dikarya</taxon>
        <taxon>Ascomycota</taxon>
        <taxon>Pezizomycotina</taxon>
        <taxon>Sordariomycetes</taxon>
        <taxon>Hypocreomycetidae</taxon>
        <taxon>Hypocreales</taxon>
        <taxon>Bionectriaceae</taxon>
        <taxon>Clonostachys</taxon>
    </lineage>
</organism>
<feature type="transmembrane region" description="Helical" evidence="4">
    <location>
        <begin position="346"/>
        <end position="369"/>
    </location>
</feature>
<keyword evidence="4" id="KW-0472">Membrane</keyword>